<dbReference type="Pfam" id="PF02368">
    <property type="entry name" value="Big_2"/>
    <property type="match status" value="1"/>
</dbReference>
<keyword evidence="4" id="KW-1185">Reference proteome</keyword>
<dbReference type="SUPFAM" id="SSF49373">
    <property type="entry name" value="Invasin/intimin cell-adhesion fragments"/>
    <property type="match status" value="1"/>
</dbReference>
<comment type="caution">
    <text evidence="3">The sequence shown here is derived from an EMBL/GenBank/DDBJ whole genome shotgun (WGS) entry which is preliminary data.</text>
</comment>
<evidence type="ECO:0000259" key="2">
    <source>
        <dbReference type="SMART" id="SM00635"/>
    </source>
</evidence>
<dbReference type="InterPro" id="IPR008964">
    <property type="entry name" value="Invasin/intimin_cell_adhesion"/>
</dbReference>
<name>A0A4Q1JKB4_9BACT</name>
<dbReference type="Gene3D" id="2.60.40.1080">
    <property type="match status" value="1"/>
</dbReference>
<feature type="chain" id="PRO_5020617307" evidence="1">
    <location>
        <begin position="23"/>
        <end position="271"/>
    </location>
</feature>
<evidence type="ECO:0000256" key="1">
    <source>
        <dbReference type="SAM" id="SignalP"/>
    </source>
</evidence>
<dbReference type="SMART" id="SM00635">
    <property type="entry name" value="BID_2"/>
    <property type="match status" value="1"/>
</dbReference>
<evidence type="ECO:0000313" key="3">
    <source>
        <dbReference type="EMBL" id="RXQ92188.1"/>
    </source>
</evidence>
<accession>A0A4Q1JKB4</accession>
<feature type="signal peptide" evidence="1">
    <location>
        <begin position="1"/>
        <end position="22"/>
    </location>
</feature>
<keyword evidence="1" id="KW-0732">Signal</keyword>
<reference evidence="3 4" key="1">
    <citation type="submission" date="2019-01" db="EMBL/GenBank/DDBJ databases">
        <title>Ancylomarina salipaludis sp. nov., isolated from a salt marsh.</title>
        <authorList>
            <person name="Yoon J.-H."/>
        </authorList>
    </citation>
    <scope>NUCLEOTIDE SEQUENCE [LARGE SCALE GENOMIC DNA]</scope>
    <source>
        <strain evidence="3 4">SHSM-M15</strain>
    </source>
</reference>
<gene>
    <name evidence="3" type="ORF">EO244_11605</name>
</gene>
<protein>
    <submittedName>
        <fullName evidence="3">Ig-like domain-containing protein</fullName>
    </submittedName>
</protein>
<evidence type="ECO:0000313" key="4">
    <source>
        <dbReference type="Proteomes" id="UP000289703"/>
    </source>
</evidence>
<dbReference type="InterPro" id="IPR003343">
    <property type="entry name" value="Big_2"/>
</dbReference>
<dbReference type="RefSeq" id="WP_129254844.1">
    <property type="nucleotide sequence ID" value="NZ_SAXA01000010.1"/>
</dbReference>
<organism evidence="3 4">
    <name type="scientific">Ancylomarina salipaludis</name>
    <dbReference type="NCBI Taxonomy" id="2501299"/>
    <lineage>
        <taxon>Bacteria</taxon>
        <taxon>Pseudomonadati</taxon>
        <taxon>Bacteroidota</taxon>
        <taxon>Bacteroidia</taxon>
        <taxon>Marinilabiliales</taxon>
        <taxon>Marinifilaceae</taxon>
        <taxon>Ancylomarina</taxon>
    </lineage>
</organism>
<proteinExistence type="predicted"/>
<sequence>MQMRIFRVVVLALLVSFFSSCEKEGGAERLMAEELTLSDTAVKLEKIGETYQLYAIVKPENADNKSVKWSSDARDIMSVSSSGLVTVKAMGSATITATLISNPDISASCELSLIADELVGIWKSKGADEMIIQFNGLANPEEGRFTYDEFITYCEEGLAAATTEEEKADFTANIAYAEQCKLIYGIGYSLEIKEQNELKVILGKEGVYCTDCSWKSMELNKYYIDFTENWNSKRVRNSILTLSEDKNKAVLDLSPDPAVSHTWYISLERVE</sequence>
<dbReference type="OrthoDB" id="1072268at2"/>
<feature type="domain" description="BIG2" evidence="2">
    <location>
        <begin position="31"/>
        <end position="108"/>
    </location>
</feature>
<dbReference type="PROSITE" id="PS51257">
    <property type="entry name" value="PROKAR_LIPOPROTEIN"/>
    <property type="match status" value="1"/>
</dbReference>
<dbReference type="EMBL" id="SAXA01000010">
    <property type="protein sequence ID" value="RXQ92188.1"/>
    <property type="molecule type" value="Genomic_DNA"/>
</dbReference>
<dbReference type="AlphaFoldDB" id="A0A4Q1JKB4"/>
<dbReference type="Proteomes" id="UP000289703">
    <property type="component" value="Unassembled WGS sequence"/>
</dbReference>